<proteinExistence type="predicted"/>
<dbReference type="EMBL" id="QUSY01000065">
    <property type="protein sequence ID" value="RHY33658.1"/>
    <property type="molecule type" value="Genomic_DNA"/>
</dbReference>
<organism evidence="1 2">
    <name type="scientific">Aphanomyces invadans</name>
    <dbReference type="NCBI Taxonomy" id="157072"/>
    <lineage>
        <taxon>Eukaryota</taxon>
        <taxon>Sar</taxon>
        <taxon>Stramenopiles</taxon>
        <taxon>Oomycota</taxon>
        <taxon>Saprolegniomycetes</taxon>
        <taxon>Saprolegniales</taxon>
        <taxon>Verrucalvaceae</taxon>
        <taxon>Aphanomyces</taxon>
    </lineage>
</organism>
<dbReference type="AlphaFoldDB" id="A0A418B690"/>
<protein>
    <recommendedName>
        <fullName evidence="3">Rho-GAP domain-containing protein</fullName>
    </recommendedName>
</protein>
<evidence type="ECO:0008006" key="3">
    <source>
        <dbReference type="Google" id="ProtNLM"/>
    </source>
</evidence>
<dbReference type="Proteomes" id="UP000285060">
    <property type="component" value="Unassembled WGS sequence"/>
</dbReference>
<feature type="non-terminal residue" evidence="1">
    <location>
        <position position="1"/>
    </location>
</feature>
<dbReference type="VEuPathDB" id="FungiDB:H310_07082"/>
<sequence length="214" mass="22872">DGDSIHDRERACNALESSKDQGIVLEFVSASVWDCETVGSYSADVHPAQGGTSCLPSAQCTVLLALVEHLAAHKAHKSKLFQLEGRPSERKTLLEHVYAGTHPTSLKPFSSRSMSFVVRHVRISPYDKLVSAMQAPHAAAFTAAVQTELTAMPSAHAKLLQALCLLMDKAVQAGASIELLSAALSCHIFSQLKFLGPASGGTHDNSPHLCECNE</sequence>
<reference evidence="1 2" key="1">
    <citation type="submission" date="2018-08" db="EMBL/GenBank/DDBJ databases">
        <title>Aphanomyces genome sequencing and annotation.</title>
        <authorList>
            <person name="Minardi D."/>
            <person name="Oidtmann B."/>
            <person name="Van Der Giezen M."/>
            <person name="Studholme D.J."/>
        </authorList>
    </citation>
    <scope>NUCLEOTIDE SEQUENCE [LARGE SCALE GENOMIC DNA]</scope>
    <source>
        <strain evidence="1 2">NJM0002</strain>
    </source>
</reference>
<evidence type="ECO:0000313" key="2">
    <source>
        <dbReference type="Proteomes" id="UP000285060"/>
    </source>
</evidence>
<gene>
    <name evidence="1" type="ORF">DYB32_007969</name>
</gene>
<evidence type="ECO:0000313" key="1">
    <source>
        <dbReference type="EMBL" id="RHY33658.1"/>
    </source>
</evidence>
<name>A0A418B690_9STRA</name>
<comment type="caution">
    <text evidence="1">The sequence shown here is derived from an EMBL/GenBank/DDBJ whole genome shotgun (WGS) entry which is preliminary data.</text>
</comment>
<keyword evidence="2" id="KW-1185">Reference proteome</keyword>
<accession>A0A418B690</accession>